<dbReference type="InterPro" id="IPR036397">
    <property type="entry name" value="RNaseH_sf"/>
</dbReference>
<dbReference type="InterPro" id="IPR000477">
    <property type="entry name" value="RT_dom"/>
</dbReference>
<dbReference type="InterPro" id="IPR043128">
    <property type="entry name" value="Rev_trsase/Diguanyl_cyclase"/>
</dbReference>
<dbReference type="GO" id="GO:0015074">
    <property type="term" value="P:DNA integration"/>
    <property type="evidence" value="ECO:0007669"/>
    <property type="project" value="InterPro"/>
</dbReference>
<feature type="domain" description="Integrase catalytic" evidence="7">
    <location>
        <begin position="719"/>
        <end position="878"/>
    </location>
</feature>
<dbReference type="Pfam" id="PF22938">
    <property type="entry name" value="Integrase_p58_C"/>
    <property type="match status" value="1"/>
</dbReference>
<dbReference type="Pfam" id="PF17921">
    <property type="entry name" value="Integrase_H2C2"/>
    <property type="match status" value="1"/>
</dbReference>
<reference evidence="9" key="2">
    <citation type="journal article" date="2014" name="Nat. Commun.">
        <title>The cavefish genome reveals candidate genes for eye loss.</title>
        <authorList>
            <person name="McGaugh S.E."/>
            <person name="Gross J.B."/>
            <person name="Aken B."/>
            <person name="Blin M."/>
            <person name="Borowsky R."/>
            <person name="Chalopin D."/>
            <person name="Hinaux H."/>
            <person name="Jeffery W.R."/>
            <person name="Keene A."/>
            <person name="Ma L."/>
            <person name="Minx P."/>
            <person name="Murphy D."/>
            <person name="O'Quin K.E."/>
            <person name="Retaux S."/>
            <person name="Rohner N."/>
            <person name="Searle S.M."/>
            <person name="Stahl B.A."/>
            <person name="Tabin C."/>
            <person name="Volff J.N."/>
            <person name="Yoshizawa M."/>
            <person name="Warren W.C."/>
        </authorList>
    </citation>
    <scope>NUCLEOTIDE SEQUENCE [LARGE SCALE GENOMIC DNA]</scope>
    <source>
        <strain evidence="9">female</strain>
    </source>
</reference>
<accession>A0A3B1JZ79</accession>
<evidence type="ECO:0000256" key="2">
    <source>
        <dbReference type="ARBA" id="ARBA00012180"/>
    </source>
</evidence>
<dbReference type="InterPro" id="IPR041588">
    <property type="entry name" value="Integrase_H2C2"/>
</dbReference>
<dbReference type="PROSITE" id="PS50994">
    <property type="entry name" value="INTEGRASE"/>
    <property type="match status" value="1"/>
</dbReference>
<dbReference type="Gene3D" id="3.10.20.370">
    <property type="match status" value="1"/>
</dbReference>
<dbReference type="SUPFAM" id="SSF53098">
    <property type="entry name" value="Ribonuclease H-like"/>
    <property type="match status" value="1"/>
</dbReference>
<feature type="domain" description="Reverse transcriptase" evidence="6">
    <location>
        <begin position="102"/>
        <end position="281"/>
    </location>
</feature>
<dbReference type="InterPro" id="IPR043502">
    <property type="entry name" value="DNA/RNA_pol_sf"/>
</dbReference>
<dbReference type="Pfam" id="PF17919">
    <property type="entry name" value="RT_RNaseH_2"/>
    <property type="match status" value="1"/>
</dbReference>
<dbReference type="Bgee" id="ENSAMXG00000032559">
    <property type="expression patterns" value="Expressed in testis and 5 other cell types or tissues"/>
</dbReference>
<keyword evidence="3" id="KW-0511">Multifunctional enzyme</keyword>
<keyword evidence="9" id="KW-1185">Reference proteome</keyword>
<dbReference type="Gene3D" id="1.10.340.70">
    <property type="match status" value="1"/>
</dbReference>
<feature type="compositionally biased region" description="Polar residues" evidence="5">
    <location>
        <begin position="1044"/>
        <end position="1060"/>
    </location>
</feature>
<dbReference type="InterPro" id="IPR041577">
    <property type="entry name" value="RT_RNaseH_2"/>
</dbReference>
<evidence type="ECO:0000313" key="8">
    <source>
        <dbReference type="Ensembl" id="ENSAMXP00000047031.1"/>
    </source>
</evidence>
<feature type="region of interest" description="Disordered" evidence="5">
    <location>
        <begin position="1044"/>
        <end position="1118"/>
    </location>
</feature>
<reference evidence="8" key="3">
    <citation type="submission" date="2025-08" db="UniProtKB">
        <authorList>
            <consortium name="Ensembl"/>
        </authorList>
    </citation>
    <scope>IDENTIFICATION</scope>
</reference>
<sequence length="1118" mass="126882">MLSSSLQVFHLPSHPNFPVIPPHLQTLYRDSAAVLSANDRLELAQLLSTYGDVFSTGPTDLGRTSLVQHDIQLLPGPPVKQQPRRMAFEKQIESDAQIQQSLESGLASPSNSSWASPIVLVRKKDQTYRLCVDYRALNARTVKDAYPLPRIQDTLETLSTAKWFSTLDLASGYWQVALTPRARKAVAFCSRKGLFTWNVMPFGLCNAPATFQRLMDRVLAGLQWETCLVYLDDIILLGKDVPEILQRLAQVFDRFRQANLKLKPTKCCLFRREVSYLGHIVSAQGIATDPEKVRKVQQWPQPTCVSEVRQFVGLAAYYRRFVQDFATIAKPLHELTKKHVRFQWTPECQTAFEELKSSLTSTPVLGYPRDHGNLILDTDASNFGIGAVLSQVQDGAERVLAYGSRRLSSTEQNYCTTRRELLAVVEFTRHFRQYLLGRPFIVRSDHSSLRWLVNMKEPEGQLARWLEKLAEYDFQVVHRPGHHHQNADVMSRRPCRTTCPCNMTDPADVACKVTHRGVQCDLEPHITQNSAAATPPELRVVGVEEHHKAGVRTVTTVSQLDKDQASTLFMGWSLEDLRAAQKADPDIGPLWRWLDEGSERPTWADVSPLGPAIKAYWSQWKRLYMRDGVLVRRFYSNNETEFHPQMILPRVFRQDVQQQMHDGPVGGHFGVERTLARVQTRYYWYQMREDITLWCRTCTSCAAKARPPKTPQAPMGTVRVGAPMERIAIDLMGPMNETDRHNRYILVAQDYFTKWVEAYALPNDQAVTVAEVLTSEWVCRYGAPQTLHSDQGSNFESEVFQKMCELLGVEKTRTTPFRPQSDGQVERFNATLQKILATTAERCHWDWDLMTPFAVMAYRATKHSSTGLTPNMMLFGRELTEPIDLVAGLPPDHDDAKTPPEYVIQLRDRLELAHNIAREVLGQSVERAKKQYDKNVLKNRYEVGEAVWHLVKGNQACAEQSQEVPAIIEGPYFVLGQLDDLVYRIQKNPKTRAKVVHHDKLKPYHSRIPLDNSWVLKHAEAWQPVEVPPPTLDESVPSDLNLSNLFMDQQSGGDTSNATTPLFALPSSEGSDELQFSGGSTVQQEQTRTGANSAQGQTPKRPKRNIKPPKRYGDWLSP</sequence>
<dbReference type="InterPro" id="IPR012337">
    <property type="entry name" value="RNaseH-like_sf"/>
</dbReference>
<evidence type="ECO:0000256" key="4">
    <source>
        <dbReference type="ARBA" id="ARBA00039658"/>
    </source>
</evidence>
<evidence type="ECO:0000256" key="3">
    <source>
        <dbReference type="ARBA" id="ARBA00023268"/>
    </source>
</evidence>
<dbReference type="SUPFAM" id="SSF56672">
    <property type="entry name" value="DNA/RNA polymerases"/>
    <property type="match status" value="1"/>
</dbReference>
<dbReference type="Gene3D" id="3.30.70.270">
    <property type="match status" value="2"/>
</dbReference>
<dbReference type="Pfam" id="PF00665">
    <property type="entry name" value="rve"/>
    <property type="match status" value="1"/>
</dbReference>
<dbReference type="Pfam" id="PF00078">
    <property type="entry name" value="RVT_1"/>
    <property type="match status" value="1"/>
</dbReference>
<dbReference type="PANTHER" id="PTHR37984">
    <property type="entry name" value="PROTEIN CBG26694"/>
    <property type="match status" value="1"/>
</dbReference>
<dbReference type="GeneTree" id="ENSGT01100000263500"/>
<feature type="compositionally biased region" description="Polar residues" evidence="5">
    <location>
        <begin position="1077"/>
        <end position="1098"/>
    </location>
</feature>
<dbReference type="Ensembl" id="ENSAMXT00000048272.1">
    <property type="protein sequence ID" value="ENSAMXP00000047031.1"/>
    <property type="gene ID" value="ENSAMXG00000032559.1"/>
</dbReference>
<dbReference type="FunFam" id="3.30.70.270:FF:000020">
    <property type="entry name" value="Transposon Tf2-6 polyprotein-like Protein"/>
    <property type="match status" value="1"/>
</dbReference>
<dbReference type="AlphaFoldDB" id="A0A3B1JZ79"/>
<evidence type="ECO:0000259" key="6">
    <source>
        <dbReference type="PROSITE" id="PS50878"/>
    </source>
</evidence>
<dbReference type="InterPro" id="IPR054465">
    <property type="entry name" value="Integrase_p58-like_C"/>
</dbReference>
<dbReference type="CDD" id="cd01647">
    <property type="entry name" value="RT_LTR"/>
    <property type="match status" value="1"/>
</dbReference>
<organism evidence="8 9">
    <name type="scientific">Astyanax mexicanus</name>
    <name type="common">Blind cave fish</name>
    <name type="synonym">Astyanax fasciatus mexicanus</name>
    <dbReference type="NCBI Taxonomy" id="7994"/>
    <lineage>
        <taxon>Eukaryota</taxon>
        <taxon>Metazoa</taxon>
        <taxon>Chordata</taxon>
        <taxon>Craniata</taxon>
        <taxon>Vertebrata</taxon>
        <taxon>Euteleostomi</taxon>
        <taxon>Actinopterygii</taxon>
        <taxon>Neopterygii</taxon>
        <taxon>Teleostei</taxon>
        <taxon>Ostariophysi</taxon>
        <taxon>Characiformes</taxon>
        <taxon>Characoidei</taxon>
        <taxon>Acestrorhamphidae</taxon>
        <taxon>Acestrorhamphinae</taxon>
        <taxon>Astyanax</taxon>
    </lineage>
</organism>
<dbReference type="Gene3D" id="3.10.10.10">
    <property type="entry name" value="HIV Type 1 Reverse Transcriptase, subunit A, domain 1"/>
    <property type="match status" value="1"/>
</dbReference>
<name>A0A3B1JZ79_ASTMX</name>
<dbReference type="Gene3D" id="3.30.420.10">
    <property type="entry name" value="Ribonuclease H-like superfamily/Ribonuclease H"/>
    <property type="match status" value="1"/>
</dbReference>
<evidence type="ECO:0000256" key="5">
    <source>
        <dbReference type="SAM" id="MobiDB-lite"/>
    </source>
</evidence>
<dbReference type="PANTHER" id="PTHR37984:SF5">
    <property type="entry name" value="PROTEIN NYNRIN-LIKE"/>
    <property type="match status" value="1"/>
</dbReference>
<dbReference type="InterPro" id="IPR001584">
    <property type="entry name" value="Integrase_cat-core"/>
</dbReference>
<dbReference type="CDD" id="cd09274">
    <property type="entry name" value="RNase_HI_RT_Ty3"/>
    <property type="match status" value="1"/>
</dbReference>
<reference evidence="8" key="4">
    <citation type="submission" date="2025-09" db="UniProtKB">
        <authorList>
            <consortium name="Ensembl"/>
        </authorList>
    </citation>
    <scope>IDENTIFICATION</scope>
</reference>
<dbReference type="GO" id="GO:0004523">
    <property type="term" value="F:RNA-DNA hybrid ribonuclease activity"/>
    <property type="evidence" value="ECO:0007669"/>
    <property type="project" value="UniProtKB-EC"/>
</dbReference>
<feature type="compositionally biased region" description="Basic residues" evidence="5">
    <location>
        <begin position="1100"/>
        <end position="1110"/>
    </location>
</feature>
<dbReference type="FunFam" id="3.30.420.10:FF:000032">
    <property type="entry name" value="Retrovirus-related Pol polyprotein from transposon 297-like Protein"/>
    <property type="match status" value="1"/>
</dbReference>
<evidence type="ECO:0000313" key="9">
    <source>
        <dbReference type="Proteomes" id="UP000018467"/>
    </source>
</evidence>
<dbReference type="InParanoid" id="A0A3B1JZ79"/>
<dbReference type="GO" id="GO:0003676">
    <property type="term" value="F:nucleic acid binding"/>
    <property type="evidence" value="ECO:0007669"/>
    <property type="project" value="InterPro"/>
</dbReference>
<dbReference type="EC" id="3.1.26.4" evidence="2"/>
<dbReference type="PROSITE" id="PS50878">
    <property type="entry name" value="RT_POL"/>
    <property type="match status" value="1"/>
</dbReference>
<protein>
    <recommendedName>
        <fullName evidence="4">Gypsy retrotransposon integrase-like protein 1</fullName>
        <ecNumber evidence="2">3.1.26.4</ecNumber>
    </recommendedName>
</protein>
<comment type="similarity">
    <text evidence="1">Belongs to the beta type-B retroviral polymerase family. HERV class-II K(HML-2) pol subfamily.</text>
</comment>
<evidence type="ECO:0000256" key="1">
    <source>
        <dbReference type="ARBA" id="ARBA00010879"/>
    </source>
</evidence>
<reference evidence="9" key="1">
    <citation type="submission" date="2013-03" db="EMBL/GenBank/DDBJ databases">
        <authorList>
            <person name="Jeffery W."/>
            <person name="Warren W."/>
            <person name="Wilson R.K."/>
        </authorList>
    </citation>
    <scope>NUCLEOTIDE SEQUENCE</scope>
    <source>
        <strain evidence="9">female</strain>
    </source>
</reference>
<evidence type="ECO:0000259" key="7">
    <source>
        <dbReference type="PROSITE" id="PS50994"/>
    </source>
</evidence>
<dbReference type="FunFam" id="3.10.20.370:FF:000001">
    <property type="entry name" value="Retrovirus-related Pol polyprotein from transposon 17.6-like protein"/>
    <property type="match status" value="1"/>
</dbReference>
<dbReference type="Proteomes" id="UP000018467">
    <property type="component" value="Unassembled WGS sequence"/>
</dbReference>
<dbReference type="InterPro" id="IPR050951">
    <property type="entry name" value="Retrovirus_Pol_polyprotein"/>
</dbReference>
<dbReference type="FunFam" id="1.10.340.70:FF:000001">
    <property type="entry name" value="Retrovirus-related Pol polyprotein from transposon gypsy-like Protein"/>
    <property type="match status" value="1"/>
</dbReference>
<proteinExistence type="inferred from homology"/>